<feature type="transmembrane region" description="Helical" evidence="1">
    <location>
        <begin position="652"/>
        <end position="669"/>
    </location>
</feature>
<evidence type="ECO:0008006" key="4">
    <source>
        <dbReference type="Google" id="ProtNLM"/>
    </source>
</evidence>
<feature type="transmembrane region" description="Helical" evidence="1">
    <location>
        <begin position="36"/>
        <end position="54"/>
    </location>
</feature>
<protein>
    <recommendedName>
        <fullName evidence="4">VWA domain-containing protein</fullName>
    </recommendedName>
</protein>
<dbReference type="PANTHER" id="PTHR37947">
    <property type="entry name" value="BLL2462 PROTEIN"/>
    <property type="match status" value="1"/>
</dbReference>
<feature type="transmembrane region" description="Helical" evidence="1">
    <location>
        <begin position="6"/>
        <end position="24"/>
    </location>
</feature>
<evidence type="ECO:0000313" key="2">
    <source>
        <dbReference type="EMBL" id="SEK34423.1"/>
    </source>
</evidence>
<keyword evidence="1" id="KW-1133">Transmembrane helix</keyword>
<dbReference type="AlphaFoldDB" id="A0A1H7G809"/>
<reference evidence="2 3" key="1">
    <citation type="submission" date="2016-10" db="EMBL/GenBank/DDBJ databases">
        <authorList>
            <person name="de Groot N.N."/>
        </authorList>
    </citation>
    <scope>NUCLEOTIDE SEQUENCE [LARGE SCALE GENOMIC DNA]</scope>
    <source>
        <strain evidence="2 3">DSM 25232</strain>
    </source>
</reference>
<dbReference type="STRING" id="1038014.SAMN04487910_0304"/>
<dbReference type="OrthoDB" id="9763076at2"/>
<sequence>MQIQNIGLIIAAGVIAIIIALFQYMYKAKNRTKKNLFFAFLRFLSVFALLLLLINPTFRKNTYYVEKPTLVFAVDNSSSIKHLKQDIQVTQFINKIKESAELKERFDIKYYSFSDVLKDTLSLTFDEKQTNISEALESLDQIYKNTNAPTVLITDGNQTYGRDYQFSSINYKQQIYPVITGDTTAVTDTKIQQLNVNKYAYLKNKFPVEVILTYSGVDDINTRFEVKSGNNTVYSQPVPFSEEKNSTVINFTLPASVAGVLKYSARLIPIENEKNIVNNRKDFAVEVIDQKTNVLLISDITHPDLGAIKKSIESNERRSLTIIKPSDVKDIEEYQLVVLYQPNARYRGVYEKIKASRKNYFTITGSKTDWVFLNREQDIYRQEITRQTEYYLPRFNPNYGTFLLDDIGFNGYPPLIGTFGEINMKSSYDALLQRNIGNIKTEEPLLATIEDNGVREAVLFGEGIWRWRAQSYLDNKSFESFDDFFGRLVQYLASNKQKSRLNTISESFYYGNSSIKIKAEYFTKNYEFDRRGNLNIVVRNKDTEASQTIPMLLKNSSYEADLSSFSSGNYDYTVVVVGENISRSGSFSILDYDVEQQLLNADVTKLRQVATNTKGSAYFMNQEERLILDLIKDQRYQAIQKSKENIVSLIDWKYLLVIIIILLSIEWFMRKYNGLI</sequence>
<name>A0A1H7G809_AQUAM</name>
<proteinExistence type="predicted"/>
<keyword evidence="1" id="KW-0472">Membrane</keyword>
<dbReference type="EMBL" id="FOAB01000001">
    <property type="protein sequence ID" value="SEK34423.1"/>
    <property type="molecule type" value="Genomic_DNA"/>
</dbReference>
<accession>A0A1H7G809</accession>
<dbReference type="RefSeq" id="WP_091404576.1">
    <property type="nucleotide sequence ID" value="NZ_FOAB01000001.1"/>
</dbReference>
<dbReference type="SUPFAM" id="SSF53300">
    <property type="entry name" value="vWA-like"/>
    <property type="match status" value="1"/>
</dbReference>
<keyword evidence="3" id="KW-1185">Reference proteome</keyword>
<dbReference type="InterPro" id="IPR036465">
    <property type="entry name" value="vWFA_dom_sf"/>
</dbReference>
<evidence type="ECO:0000256" key="1">
    <source>
        <dbReference type="SAM" id="Phobius"/>
    </source>
</evidence>
<gene>
    <name evidence="2" type="ORF">SAMN04487910_0304</name>
</gene>
<keyword evidence="1" id="KW-0812">Transmembrane</keyword>
<evidence type="ECO:0000313" key="3">
    <source>
        <dbReference type="Proteomes" id="UP000198521"/>
    </source>
</evidence>
<dbReference type="PANTHER" id="PTHR37947:SF1">
    <property type="entry name" value="BLL2462 PROTEIN"/>
    <property type="match status" value="1"/>
</dbReference>
<organism evidence="2 3">
    <name type="scientific">Aquimarina amphilecti</name>
    <dbReference type="NCBI Taxonomy" id="1038014"/>
    <lineage>
        <taxon>Bacteria</taxon>
        <taxon>Pseudomonadati</taxon>
        <taxon>Bacteroidota</taxon>
        <taxon>Flavobacteriia</taxon>
        <taxon>Flavobacteriales</taxon>
        <taxon>Flavobacteriaceae</taxon>
        <taxon>Aquimarina</taxon>
    </lineage>
</organism>
<dbReference type="Proteomes" id="UP000198521">
    <property type="component" value="Unassembled WGS sequence"/>
</dbReference>